<organism evidence="2 3">
    <name type="scientific">Methyloceanibacter marginalis</name>
    <dbReference type="NCBI Taxonomy" id="1774971"/>
    <lineage>
        <taxon>Bacteria</taxon>
        <taxon>Pseudomonadati</taxon>
        <taxon>Pseudomonadota</taxon>
        <taxon>Alphaproteobacteria</taxon>
        <taxon>Hyphomicrobiales</taxon>
        <taxon>Hyphomicrobiaceae</taxon>
        <taxon>Methyloceanibacter</taxon>
    </lineage>
</organism>
<dbReference type="Proteomes" id="UP000095042">
    <property type="component" value="Unassembled WGS sequence"/>
</dbReference>
<dbReference type="EMBL" id="LPWD01000154">
    <property type="protein sequence ID" value="ODS03184.1"/>
    <property type="molecule type" value="Genomic_DNA"/>
</dbReference>
<protein>
    <submittedName>
        <fullName evidence="2">Uncharacterized protein</fullName>
    </submittedName>
</protein>
<dbReference type="RefSeq" id="WP_069623628.1">
    <property type="nucleotide sequence ID" value="NZ_LPWD01000154.1"/>
</dbReference>
<keyword evidence="1" id="KW-0812">Transmembrane</keyword>
<keyword evidence="1" id="KW-0472">Membrane</keyword>
<proteinExistence type="predicted"/>
<evidence type="ECO:0000313" key="2">
    <source>
        <dbReference type="EMBL" id="ODS03184.1"/>
    </source>
</evidence>
<gene>
    <name evidence="2" type="ORF">AUC71_11095</name>
</gene>
<sequence>MSLSPPTTVVFVVSIILAVLAIIGAFVPIPFITEHGFWVASWLRDPGVRQYFQRVLTGGGRGTVSAVP</sequence>
<name>A0A1E3WBJ8_9HYPH</name>
<keyword evidence="1" id="KW-1133">Transmembrane helix</keyword>
<accession>A0A1E3WBJ8</accession>
<dbReference type="AlphaFoldDB" id="A0A1E3WBJ8"/>
<reference evidence="2 3" key="1">
    <citation type="journal article" date="2016" name="Environ. Microbiol.">
        <title>New Methyloceanibacter diversity from North Sea sediments includes methanotroph containing solely the soluble methane monooxygenase.</title>
        <authorList>
            <person name="Vekeman B."/>
            <person name="Kerckhof F.M."/>
            <person name="Cremers G."/>
            <person name="de Vos P."/>
            <person name="Vandamme P."/>
            <person name="Boon N."/>
            <person name="Op den Camp H.J."/>
            <person name="Heylen K."/>
        </authorList>
    </citation>
    <scope>NUCLEOTIDE SEQUENCE [LARGE SCALE GENOMIC DNA]</scope>
    <source>
        <strain evidence="2 3">R-67177</strain>
    </source>
</reference>
<evidence type="ECO:0000256" key="1">
    <source>
        <dbReference type="SAM" id="Phobius"/>
    </source>
</evidence>
<comment type="caution">
    <text evidence="2">The sequence shown here is derived from an EMBL/GenBank/DDBJ whole genome shotgun (WGS) entry which is preliminary data.</text>
</comment>
<feature type="transmembrane region" description="Helical" evidence="1">
    <location>
        <begin position="6"/>
        <end position="27"/>
    </location>
</feature>
<evidence type="ECO:0000313" key="3">
    <source>
        <dbReference type="Proteomes" id="UP000095042"/>
    </source>
</evidence>
<keyword evidence="3" id="KW-1185">Reference proteome</keyword>